<keyword evidence="3" id="KW-1185">Reference proteome</keyword>
<feature type="signal peptide" evidence="1">
    <location>
        <begin position="1"/>
        <end position="16"/>
    </location>
</feature>
<dbReference type="EMBL" id="JAVRJZ010000020">
    <property type="protein sequence ID" value="KAK2706191.1"/>
    <property type="molecule type" value="Genomic_DNA"/>
</dbReference>
<feature type="chain" id="PRO_5041677258" description="Secreted protein" evidence="1">
    <location>
        <begin position="17"/>
        <end position="145"/>
    </location>
</feature>
<accession>A0AA88HEW7</accession>
<evidence type="ECO:0000313" key="2">
    <source>
        <dbReference type="EMBL" id="KAK2706191.1"/>
    </source>
</evidence>
<comment type="caution">
    <text evidence="2">The sequence shown here is derived from an EMBL/GenBank/DDBJ whole genome shotgun (WGS) entry which is preliminary data.</text>
</comment>
<dbReference type="AlphaFoldDB" id="A0AA88HEW7"/>
<reference evidence="2" key="1">
    <citation type="submission" date="2023-07" db="EMBL/GenBank/DDBJ databases">
        <title>Chromosome-level genome assembly of Artemia franciscana.</title>
        <authorList>
            <person name="Jo E."/>
        </authorList>
    </citation>
    <scope>NUCLEOTIDE SEQUENCE</scope>
    <source>
        <tissue evidence="2">Whole body</tissue>
    </source>
</reference>
<dbReference type="Proteomes" id="UP001187531">
    <property type="component" value="Unassembled WGS sequence"/>
</dbReference>
<evidence type="ECO:0000313" key="3">
    <source>
        <dbReference type="Proteomes" id="UP001187531"/>
    </source>
</evidence>
<gene>
    <name evidence="2" type="ORF">QYM36_016283</name>
</gene>
<proteinExistence type="predicted"/>
<protein>
    <recommendedName>
        <fullName evidence="4">Secreted protein</fullName>
    </recommendedName>
</protein>
<name>A0AA88HEW7_ARTSF</name>
<sequence length="145" mass="16367">MLYLLFAIGFVTVTCASNNTESENSWRCGIFFAGARGAKPRAKIFLLPKKFPVDCRDPKPEIYSRTCYEIMERSLDEWNLNSPSRIRPESGKTVGDDLCGPIPKDVRPPGLQIGFYMAYCNSDWIDTGLRRAKNLCCKDQKALSC</sequence>
<evidence type="ECO:0000256" key="1">
    <source>
        <dbReference type="SAM" id="SignalP"/>
    </source>
</evidence>
<organism evidence="2 3">
    <name type="scientific">Artemia franciscana</name>
    <name type="common">Brine shrimp</name>
    <name type="synonym">Artemia sanfranciscana</name>
    <dbReference type="NCBI Taxonomy" id="6661"/>
    <lineage>
        <taxon>Eukaryota</taxon>
        <taxon>Metazoa</taxon>
        <taxon>Ecdysozoa</taxon>
        <taxon>Arthropoda</taxon>
        <taxon>Crustacea</taxon>
        <taxon>Branchiopoda</taxon>
        <taxon>Anostraca</taxon>
        <taxon>Artemiidae</taxon>
        <taxon>Artemia</taxon>
    </lineage>
</organism>
<keyword evidence="1" id="KW-0732">Signal</keyword>
<evidence type="ECO:0008006" key="4">
    <source>
        <dbReference type="Google" id="ProtNLM"/>
    </source>
</evidence>